<dbReference type="AlphaFoldDB" id="A0A7R9BXC9"/>
<dbReference type="EMBL" id="CAJPEX010005322">
    <property type="protein sequence ID" value="CAG0923537.1"/>
    <property type="molecule type" value="Genomic_DNA"/>
</dbReference>
<sequence>MLSDDKVEDDSVMAEEFLKGTGPHVRELRPSSTRFSYWLGHFEESRNELKMEWMKGIPILEDNMQQQFVKLFLRKLGNATYDIPSMLRQRYDNVYQDPREACAYGVT</sequence>
<name>A0A7R9BXC9_9CRUS</name>
<evidence type="ECO:0000313" key="1">
    <source>
        <dbReference type="EMBL" id="CAD7283385.1"/>
    </source>
</evidence>
<dbReference type="EMBL" id="OA887359">
    <property type="protein sequence ID" value="CAD7283385.1"/>
    <property type="molecule type" value="Genomic_DNA"/>
</dbReference>
<reference evidence="1" key="1">
    <citation type="submission" date="2020-11" db="EMBL/GenBank/DDBJ databases">
        <authorList>
            <person name="Tran Van P."/>
        </authorList>
    </citation>
    <scope>NUCLEOTIDE SEQUENCE</scope>
</reference>
<proteinExistence type="predicted"/>
<evidence type="ECO:0000313" key="2">
    <source>
        <dbReference type="Proteomes" id="UP000678499"/>
    </source>
</evidence>
<organism evidence="1">
    <name type="scientific">Notodromas monacha</name>
    <dbReference type="NCBI Taxonomy" id="399045"/>
    <lineage>
        <taxon>Eukaryota</taxon>
        <taxon>Metazoa</taxon>
        <taxon>Ecdysozoa</taxon>
        <taxon>Arthropoda</taxon>
        <taxon>Crustacea</taxon>
        <taxon>Oligostraca</taxon>
        <taxon>Ostracoda</taxon>
        <taxon>Podocopa</taxon>
        <taxon>Podocopida</taxon>
        <taxon>Cypridocopina</taxon>
        <taxon>Cypridoidea</taxon>
        <taxon>Cyprididae</taxon>
        <taxon>Notodromas</taxon>
    </lineage>
</organism>
<accession>A0A7R9BXC9</accession>
<keyword evidence="2" id="KW-1185">Reference proteome</keyword>
<gene>
    <name evidence="1" type="ORF">NMOB1V02_LOCUS11001</name>
</gene>
<dbReference type="Proteomes" id="UP000678499">
    <property type="component" value="Unassembled WGS sequence"/>
</dbReference>
<protein>
    <submittedName>
        <fullName evidence="1">Uncharacterized protein</fullName>
    </submittedName>
</protein>